<feature type="binding site" evidence="8">
    <location>
        <position position="133"/>
    </location>
    <ligand>
        <name>ATP</name>
        <dbReference type="ChEBI" id="CHEBI:30616"/>
    </ligand>
</feature>
<evidence type="ECO:0000256" key="5">
    <source>
        <dbReference type="ARBA" id="ARBA00022840"/>
    </source>
</evidence>
<feature type="binding site" evidence="8">
    <location>
        <position position="134"/>
    </location>
    <ligand>
        <name>ATP</name>
        <dbReference type="ChEBI" id="CHEBI:30616"/>
    </ligand>
</feature>
<dbReference type="InterPro" id="IPR027417">
    <property type="entry name" value="P-loop_NTPase"/>
</dbReference>
<evidence type="ECO:0000256" key="7">
    <source>
        <dbReference type="ARBA" id="ARBA00023125"/>
    </source>
</evidence>
<comment type="domain">
    <text evidence="8">Domain I is involved in oligomerization and binding regulators, domain II is flexibile and of varying length in different bacteria, domain III forms the AAA+ region, while domain IV binds dsDNA.</text>
</comment>
<feature type="region of interest" description="Domain I, interacts with DnaA modulators" evidence="8">
    <location>
        <begin position="1"/>
        <end position="79"/>
    </location>
</feature>
<feature type="region of interest" description="Domain III, AAA+ region" evidence="8">
    <location>
        <begin position="87"/>
        <end position="303"/>
    </location>
</feature>
<dbReference type="Gene3D" id="1.10.8.60">
    <property type="match status" value="1"/>
</dbReference>
<dbReference type="Pfam" id="PF00308">
    <property type="entry name" value="Bac_DnaA"/>
    <property type="match status" value="1"/>
</dbReference>
<comment type="caution">
    <text evidence="14">The sequence shown here is derived from an EMBL/GenBank/DDBJ whole genome shotgun (WGS) entry which is preliminary data.</text>
</comment>
<proteinExistence type="inferred from homology"/>
<keyword evidence="6 8" id="KW-0446">Lipid-binding</keyword>
<keyword evidence="4 8" id="KW-0547">Nucleotide-binding</keyword>
<evidence type="ECO:0000313" key="15">
    <source>
        <dbReference type="Proteomes" id="UP001298753"/>
    </source>
</evidence>
<dbReference type="GO" id="GO:0005886">
    <property type="term" value="C:plasma membrane"/>
    <property type="evidence" value="ECO:0007669"/>
    <property type="project" value="TreeGrafter"/>
</dbReference>
<dbReference type="FunFam" id="3.40.50.300:FF:000668">
    <property type="entry name" value="Chromosomal replication initiator protein DnaA"/>
    <property type="match status" value="1"/>
</dbReference>
<dbReference type="InterPro" id="IPR013159">
    <property type="entry name" value="DnaA_C"/>
</dbReference>
<dbReference type="InterPro" id="IPR003593">
    <property type="entry name" value="AAA+_ATPase"/>
</dbReference>
<dbReference type="GO" id="GO:0005524">
    <property type="term" value="F:ATP binding"/>
    <property type="evidence" value="ECO:0007669"/>
    <property type="project" value="UniProtKB-UniRule"/>
</dbReference>
<keyword evidence="7 8" id="KW-0238">DNA-binding</keyword>
<evidence type="ECO:0000256" key="9">
    <source>
        <dbReference type="NCBIfam" id="TIGR00362"/>
    </source>
</evidence>
<comment type="subcellular location">
    <subcellularLocation>
        <location evidence="8">Cytoplasm</location>
    </subcellularLocation>
</comment>
<evidence type="ECO:0000259" key="13">
    <source>
        <dbReference type="SMART" id="SM00760"/>
    </source>
</evidence>
<dbReference type="GO" id="GO:0006270">
    <property type="term" value="P:DNA replication initiation"/>
    <property type="evidence" value="ECO:0007669"/>
    <property type="project" value="UniProtKB-UniRule"/>
</dbReference>
<evidence type="ECO:0000259" key="12">
    <source>
        <dbReference type="SMART" id="SM00382"/>
    </source>
</evidence>
<evidence type="ECO:0000256" key="3">
    <source>
        <dbReference type="ARBA" id="ARBA00022705"/>
    </source>
</evidence>
<dbReference type="InterPro" id="IPR018312">
    <property type="entry name" value="Chromosome_initiator_DnaA_CS"/>
</dbReference>
<evidence type="ECO:0000256" key="11">
    <source>
        <dbReference type="RuleBase" id="RU004227"/>
    </source>
</evidence>
<comment type="subunit">
    <text evidence="8">Oligomerizes as a right-handed, spiral filament on DNA at oriC.</text>
</comment>
<dbReference type="Pfam" id="PF08299">
    <property type="entry name" value="Bac_DnaA_C"/>
    <property type="match status" value="1"/>
</dbReference>
<dbReference type="GO" id="GO:0005737">
    <property type="term" value="C:cytoplasm"/>
    <property type="evidence" value="ECO:0007669"/>
    <property type="project" value="UniProtKB-SubCell"/>
</dbReference>
<dbReference type="Proteomes" id="UP001298753">
    <property type="component" value="Unassembled WGS sequence"/>
</dbReference>
<organism evidence="14 15">
    <name type="scientific">Agathobaculum butyriciproducens</name>
    <dbReference type="NCBI Taxonomy" id="1628085"/>
    <lineage>
        <taxon>Bacteria</taxon>
        <taxon>Bacillati</taxon>
        <taxon>Bacillota</taxon>
        <taxon>Clostridia</taxon>
        <taxon>Eubacteriales</taxon>
        <taxon>Butyricicoccaceae</taxon>
        <taxon>Agathobaculum</taxon>
    </lineage>
</organism>
<feature type="binding site" evidence="8">
    <location>
        <position position="131"/>
    </location>
    <ligand>
        <name>ATP</name>
        <dbReference type="ChEBI" id="CHEBI:30616"/>
    </ligand>
</feature>
<dbReference type="SUPFAM" id="SSF48295">
    <property type="entry name" value="TrpR-like"/>
    <property type="match status" value="1"/>
</dbReference>
<dbReference type="GO" id="GO:0003688">
    <property type="term" value="F:DNA replication origin binding"/>
    <property type="evidence" value="ECO:0007669"/>
    <property type="project" value="UniProtKB-UniRule"/>
</dbReference>
<gene>
    <name evidence="8 14" type="primary">dnaA</name>
    <name evidence="14" type="ORF">LKD22_05545</name>
</gene>
<dbReference type="EMBL" id="JAJEPX010000012">
    <property type="protein sequence ID" value="MCC2176589.1"/>
    <property type="molecule type" value="Genomic_DNA"/>
</dbReference>
<feature type="binding site" evidence="8">
    <location>
        <position position="135"/>
    </location>
    <ligand>
        <name>ATP</name>
        <dbReference type="ChEBI" id="CHEBI:30616"/>
    </ligand>
</feature>
<dbReference type="PANTHER" id="PTHR30050">
    <property type="entry name" value="CHROMOSOMAL REPLICATION INITIATOR PROTEIN DNAA"/>
    <property type="match status" value="1"/>
</dbReference>
<protein>
    <recommendedName>
        <fullName evidence="8 9">Chromosomal replication initiator protein DnaA</fullName>
    </recommendedName>
</protein>
<evidence type="ECO:0000256" key="10">
    <source>
        <dbReference type="RuleBase" id="RU000577"/>
    </source>
</evidence>
<dbReference type="InterPro" id="IPR010921">
    <property type="entry name" value="Trp_repressor/repl_initiator"/>
</dbReference>
<comment type="similarity">
    <text evidence="1 8 11">Belongs to the DnaA family.</text>
</comment>
<dbReference type="PROSITE" id="PS01008">
    <property type="entry name" value="DNAA"/>
    <property type="match status" value="1"/>
</dbReference>
<dbReference type="SUPFAM" id="SSF52540">
    <property type="entry name" value="P-loop containing nucleoside triphosphate hydrolases"/>
    <property type="match status" value="1"/>
</dbReference>
<dbReference type="GO" id="GO:0006275">
    <property type="term" value="P:regulation of DNA replication"/>
    <property type="evidence" value="ECO:0007669"/>
    <property type="project" value="UniProtKB-UniRule"/>
</dbReference>
<feature type="domain" description="AAA+ ATPase" evidence="12">
    <location>
        <begin position="120"/>
        <end position="248"/>
    </location>
</feature>
<keyword evidence="5 8" id="KW-0067">ATP-binding</keyword>
<dbReference type="Gene3D" id="1.10.1750.10">
    <property type="match status" value="1"/>
</dbReference>
<dbReference type="NCBIfam" id="TIGR00362">
    <property type="entry name" value="DnaA"/>
    <property type="match status" value="1"/>
</dbReference>
<dbReference type="GO" id="GO:0008289">
    <property type="term" value="F:lipid binding"/>
    <property type="evidence" value="ECO:0007669"/>
    <property type="project" value="UniProtKB-KW"/>
</dbReference>
<dbReference type="InterPro" id="IPR001957">
    <property type="entry name" value="Chromosome_initiator_DnaA"/>
</dbReference>
<keyword evidence="2 8" id="KW-0963">Cytoplasm</keyword>
<dbReference type="Gene3D" id="3.40.50.300">
    <property type="entry name" value="P-loop containing nucleotide triphosphate hydrolases"/>
    <property type="match status" value="1"/>
</dbReference>
<comment type="function">
    <text evidence="8 10">Plays an essential role in the initiation and regulation of chromosomal replication. ATP-DnaA binds to the origin of replication (oriC) to initiate formation of the DNA replication initiation complex once per cell cycle. Binds the DnaA box (a 9 base pair repeat at the origin) and separates the double-stranded (ds)DNA. Forms a right-handed helical filament on oriC DNA; dsDNA binds to the exterior of the filament while single-stranded (ss)DNA is stabiized in the filament's interior. The ATP-DnaA-oriC complex binds and stabilizes one strand of the AT-rich DNA unwinding element (DUE), permitting loading of DNA polymerase. After initiation quickly degrades to an ADP-DnaA complex that is not apt for DNA replication. Binds acidic phospholipids.</text>
</comment>
<dbReference type="PANTHER" id="PTHR30050:SF2">
    <property type="entry name" value="CHROMOSOMAL REPLICATION INITIATOR PROTEIN DNAA"/>
    <property type="match status" value="1"/>
</dbReference>
<reference evidence="14 15" key="1">
    <citation type="submission" date="2021-10" db="EMBL/GenBank/DDBJ databases">
        <title>Anaerobic single-cell dispensing facilitates the cultivation of human gut bacteria.</title>
        <authorList>
            <person name="Afrizal A."/>
        </authorList>
    </citation>
    <scope>NUCLEOTIDE SEQUENCE [LARGE SCALE GENOMIC DNA]</scope>
    <source>
        <strain evidence="14 15">CLA-AA-H270</strain>
    </source>
</reference>
<dbReference type="CDD" id="cd00009">
    <property type="entry name" value="AAA"/>
    <property type="match status" value="1"/>
</dbReference>
<dbReference type="GeneID" id="98660612"/>
<dbReference type="Gene3D" id="3.30.300.180">
    <property type="match status" value="1"/>
</dbReference>
<evidence type="ECO:0000313" key="14">
    <source>
        <dbReference type="EMBL" id="MCC2176589.1"/>
    </source>
</evidence>
<evidence type="ECO:0000256" key="6">
    <source>
        <dbReference type="ARBA" id="ARBA00023121"/>
    </source>
</evidence>
<feature type="region of interest" description="Domain IV, binds dsDNA" evidence="8">
    <location>
        <begin position="304"/>
        <end position="425"/>
    </location>
</feature>
<dbReference type="InterPro" id="IPR013317">
    <property type="entry name" value="DnaA_dom"/>
</dbReference>
<dbReference type="AlphaFoldDB" id="A0AAW4VUK2"/>
<dbReference type="HAMAP" id="MF_00377">
    <property type="entry name" value="DnaA_bact"/>
    <property type="match status" value="1"/>
</dbReference>
<keyword evidence="15" id="KW-1185">Reference proteome</keyword>
<evidence type="ECO:0000256" key="8">
    <source>
        <dbReference type="HAMAP-Rule" id="MF_00377"/>
    </source>
</evidence>
<dbReference type="PRINTS" id="PR00051">
    <property type="entry name" value="DNAA"/>
</dbReference>
<evidence type="ECO:0000256" key="1">
    <source>
        <dbReference type="ARBA" id="ARBA00006583"/>
    </source>
</evidence>
<evidence type="ECO:0000256" key="2">
    <source>
        <dbReference type="ARBA" id="ARBA00022490"/>
    </source>
</evidence>
<keyword evidence="3 8" id="KW-0235">DNA replication</keyword>
<dbReference type="SMART" id="SM00382">
    <property type="entry name" value="AAA"/>
    <property type="match status" value="1"/>
</dbReference>
<dbReference type="SMART" id="SM00760">
    <property type="entry name" value="Bac_DnaA_C"/>
    <property type="match status" value="1"/>
</dbReference>
<dbReference type="RefSeq" id="WP_227110081.1">
    <property type="nucleotide sequence ID" value="NZ_DBEZDI010000033.1"/>
</dbReference>
<sequence length="425" mass="48570">MANNILEMALEQLDFPPSTISAWFDDVTVVSFGDNRLVLHSPVPFKKEFIESKFIAPLQEVLHNLTGDPITIVVVTGEYTAPSTSTSPYDDYTFERFIVGSSNKFAHAAALAVSQRPAAENNPLFIYGNSGLGKTHLMYAIANVLRRTHPEYRIIYVKGEDFTNELITAIQEGNVQAFRNKYRMVDLLLLDDVQFIAGKERTQEEFFHTFNALYEAKKQIVLTSDRPPKEINTLEDRMKTRFEWGLLADIQPPDFETRIAIIRDKAVKMGVELPDDVSNYIAENIQANIRQLEGAVKKIKAMHELMGERITVSLAENAIDALRTENPGLNPTPERIMEAVANYFYIPVEQMISQNRSKDVAYPRQMAMYMIRQELEYSFPDIAKIFKRDHTTVMHACNKIEEERKNSRETEDVIKKLHNNIRGDG</sequence>
<dbReference type="InterPro" id="IPR020591">
    <property type="entry name" value="Chromosome_initiator_DnaA-like"/>
</dbReference>
<dbReference type="InterPro" id="IPR038454">
    <property type="entry name" value="DnaA_N_sf"/>
</dbReference>
<evidence type="ECO:0000256" key="4">
    <source>
        <dbReference type="ARBA" id="ARBA00022741"/>
    </source>
</evidence>
<comment type="caution">
    <text evidence="8">Lacks conserved residue(s) required for the propagation of feature annotation.</text>
</comment>
<dbReference type="CDD" id="cd06571">
    <property type="entry name" value="Bac_DnaA_C"/>
    <property type="match status" value="1"/>
</dbReference>
<name>A0AAW4VUK2_9FIRM</name>
<feature type="domain" description="Chromosomal replication initiator DnaA C-terminal" evidence="13">
    <location>
        <begin position="332"/>
        <end position="400"/>
    </location>
</feature>
<accession>A0AAW4VUK2</accession>